<gene>
    <name evidence="1" type="ORF">SAMN05444412_13413</name>
</gene>
<dbReference type="EMBL" id="FNQC01000034">
    <property type="protein sequence ID" value="SDZ58485.1"/>
    <property type="molecule type" value="Genomic_DNA"/>
</dbReference>
<keyword evidence="2" id="KW-1185">Reference proteome</keyword>
<proteinExistence type="predicted"/>
<dbReference type="Proteomes" id="UP000199663">
    <property type="component" value="Unassembled WGS sequence"/>
</dbReference>
<dbReference type="RefSeq" id="WP_019600695.1">
    <property type="nucleotide sequence ID" value="NZ_FNQC01000034.1"/>
</dbReference>
<accession>A0A1H3U9J9</accession>
<organism evidence="1 2">
    <name type="scientific">Rhodonellum ikkaensis</name>
    <dbReference type="NCBI Taxonomy" id="336829"/>
    <lineage>
        <taxon>Bacteria</taxon>
        <taxon>Pseudomonadati</taxon>
        <taxon>Bacteroidota</taxon>
        <taxon>Cytophagia</taxon>
        <taxon>Cytophagales</taxon>
        <taxon>Cytophagaceae</taxon>
        <taxon>Rhodonellum</taxon>
    </lineage>
</organism>
<comment type="caution">
    <text evidence="1">The sequence shown here is derived from an EMBL/GenBank/DDBJ whole genome shotgun (WGS) entry which is preliminary data.</text>
</comment>
<evidence type="ECO:0000313" key="1">
    <source>
        <dbReference type="EMBL" id="SDZ58485.1"/>
    </source>
</evidence>
<evidence type="ECO:0000313" key="2">
    <source>
        <dbReference type="Proteomes" id="UP000199663"/>
    </source>
</evidence>
<name>A0A1H3U9J9_9BACT</name>
<evidence type="ECO:0008006" key="3">
    <source>
        <dbReference type="Google" id="ProtNLM"/>
    </source>
</evidence>
<protein>
    <recommendedName>
        <fullName evidence="3">LAGLIDADG homing endonuclease</fullName>
    </recommendedName>
</protein>
<reference evidence="1 2" key="1">
    <citation type="submission" date="2016-10" db="EMBL/GenBank/DDBJ databases">
        <authorList>
            <person name="Varghese N."/>
            <person name="Submissions S."/>
        </authorList>
    </citation>
    <scope>NUCLEOTIDE SEQUENCE [LARGE SCALE GENOMIC DNA]</scope>
    <source>
        <strain evidence="1 2">DSM 17997</strain>
    </source>
</reference>
<sequence>MKWKFNPLRVVLNPLIILSSTLQTGKIKFIPFRNVGHAMICSFWDLFGFLGFVWVFWDLFGFLNCLMQGFGKRTKIFANNHYLHWRKTFGIQSFSLAKDKQPLDIIYPRVKTLVYQYVRALPFFERSLLIRNIMNEVWVATRLAKDEGGGHWTRPARKEWSVRT</sequence>